<keyword evidence="3" id="KW-1185">Reference proteome</keyword>
<protein>
    <submittedName>
        <fullName evidence="2">Uncharacterized protein</fullName>
    </submittedName>
</protein>
<evidence type="ECO:0000313" key="2">
    <source>
        <dbReference type="EMBL" id="PGH29738.1"/>
    </source>
</evidence>
<gene>
    <name evidence="2" type="ORF">GX50_07521</name>
</gene>
<dbReference type="Proteomes" id="UP000226031">
    <property type="component" value="Unassembled WGS sequence"/>
</dbReference>
<name>A0A2B7Z9C2_9EURO</name>
<organism evidence="2 3">
    <name type="scientific">[Emmonsia] crescens</name>
    <dbReference type="NCBI Taxonomy" id="73230"/>
    <lineage>
        <taxon>Eukaryota</taxon>
        <taxon>Fungi</taxon>
        <taxon>Dikarya</taxon>
        <taxon>Ascomycota</taxon>
        <taxon>Pezizomycotina</taxon>
        <taxon>Eurotiomycetes</taxon>
        <taxon>Eurotiomycetidae</taxon>
        <taxon>Onygenales</taxon>
        <taxon>Ajellomycetaceae</taxon>
        <taxon>Emergomyces</taxon>
    </lineage>
</organism>
<sequence length="148" mass="17370">MPPRRHKLCDEQCAILATYAAQKKLAKTYLSKWYTADFDSNSELRAPTARESWSWHDEVTLVEHTIANNNETPSQEQPSLRTLAATYQEVSSLQSERDRLQAYEEEIRAELRTTQQERDNLQREWGKPEKEHDDLQQQLQAFNATYRA</sequence>
<proteinExistence type="predicted"/>
<feature type="region of interest" description="Disordered" evidence="1">
    <location>
        <begin position="113"/>
        <end position="134"/>
    </location>
</feature>
<comment type="caution">
    <text evidence="2">The sequence shown here is derived from an EMBL/GenBank/DDBJ whole genome shotgun (WGS) entry which is preliminary data.</text>
</comment>
<reference evidence="2 3" key="1">
    <citation type="submission" date="2017-10" db="EMBL/GenBank/DDBJ databases">
        <title>Comparative genomics in systemic dimorphic fungi from Ajellomycetaceae.</title>
        <authorList>
            <person name="Munoz J.F."/>
            <person name="Mcewen J.G."/>
            <person name="Clay O.K."/>
            <person name="Cuomo C.A."/>
        </authorList>
    </citation>
    <scope>NUCLEOTIDE SEQUENCE [LARGE SCALE GENOMIC DNA]</scope>
    <source>
        <strain evidence="2 3">UAMH4076</strain>
    </source>
</reference>
<dbReference type="AlphaFoldDB" id="A0A2B7Z9C2"/>
<dbReference type="EMBL" id="PDND01000216">
    <property type="protein sequence ID" value="PGH29738.1"/>
    <property type="molecule type" value="Genomic_DNA"/>
</dbReference>
<accession>A0A2B7Z9C2</accession>
<evidence type="ECO:0000313" key="3">
    <source>
        <dbReference type="Proteomes" id="UP000226031"/>
    </source>
</evidence>
<evidence type="ECO:0000256" key="1">
    <source>
        <dbReference type="SAM" id="MobiDB-lite"/>
    </source>
</evidence>